<dbReference type="OrthoDB" id="2499658at2759"/>
<feature type="compositionally biased region" description="Polar residues" evidence="1">
    <location>
        <begin position="80"/>
        <end position="90"/>
    </location>
</feature>
<proteinExistence type="predicted"/>
<reference evidence="2" key="1">
    <citation type="journal article" date="2014" name="Genome Announc.">
        <title>Draft genome sequence of Rhodosporidium toruloides CECT1137, an oleaginous yeast of biotechnological interest.</title>
        <authorList>
            <person name="Morin N."/>
            <person name="Calcas X."/>
            <person name="Devillers H."/>
            <person name="Durrens P."/>
            <person name="Sherman D.J."/>
            <person name="Nicaud J.-M."/>
            <person name="Neuveglise C."/>
        </authorList>
    </citation>
    <scope>NUCLEOTIDE SEQUENCE</scope>
    <source>
        <strain evidence="2">CECT1137</strain>
    </source>
</reference>
<feature type="compositionally biased region" description="Pro residues" evidence="1">
    <location>
        <begin position="596"/>
        <end position="612"/>
    </location>
</feature>
<feature type="compositionally biased region" description="Gly residues" evidence="1">
    <location>
        <begin position="510"/>
        <end position="520"/>
    </location>
</feature>
<evidence type="ECO:0000256" key="1">
    <source>
        <dbReference type="SAM" id="MobiDB-lite"/>
    </source>
</evidence>
<feature type="compositionally biased region" description="Basic and acidic residues" evidence="1">
    <location>
        <begin position="113"/>
        <end position="122"/>
    </location>
</feature>
<feature type="compositionally biased region" description="Low complexity" evidence="1">
    <location>
        <begin position="99"/>
        <end position="110"/>
    </location>
</feature>
<sequence length="640" mass="67291">MDAAASPEHPDGLVRTVTPNGSLAWAPPAQPGQQDPPLPTTPSSSLNLKRARSPGQQAHAQGQQHDDDDVDAEGEPDVPSNATPAVTASVDQHPPLNDAPPAGAAGPAGPTQAEHDDGEPSSKRPRRAAAQASARATRQLSKQQRGDSSSDEDEEVIDATDEGNQDIAVDNKLAPAPPPPVKKEPKPKPERKKPGPRIHKLPKSALAQQQQHQIPPPTLDLAIAPGVPGAGPLVGDLAVLDPVAGPSGTAGDGAPGPAAPLAPPPEPIIAHLVPVQPSDGEMPERTAYDKAVDDYILSLHPIKRNKALMTDALHDLVLKILIEPQNTQLGDPQLRFWVRQRFTLLEQPEGKYVLHDYKKVVLKDALWETIASAHAETKHGGRDKTYAAVKKGWSYVPKEVVTVFVKLCPTCGGKRATERKSTGPREKKPKEPKAEGLPTVLAGADGQDIQARAAAAQQLRTAESGNAVAGPSSSTDDATAALVAALGASHNSHALNMRASFEAGQAGPSGEKGAGYGQNGVGLLPQPSQQGQQGQQQQSQGPAAAAFLPLPQQAHNGPPLSSLLAAGAGQAHQHPMHPMPLYAYHPHAQHQHPQHQLPPPQQSHPHTLPLPPAQYGAAQYHPYTAHPDYPPLPMPPPPQP</sequence>
<name>A0A061AWM0_RHOTO</name>
<feature type="compositionally biased region" description="Low complexity" evidence="1">
    <location>
        <begin position="525"/>
        <end position="573"/>
    </location>
</feature>
<feature type="compositionally biased region" description="Pro residues" evidence="1">
    <location>
        <begin position="628"/>
        <end position="640"/>
    </location>
</feature>
<feature type="region of interest" description="Disordered" evidence="1">
    <location>
        <begin position="1"/>
        <end position="213"/>
    </location>
</feature>
<dbReference type="EMBL" id="LK052941">
    <property type="protein sequence ID" value="CDR41599.1"/>
    <property type="molecule type" value="Genomic_DNA"/>
</dbReference>
<feature type="compositionally biased region" description="Acidic residues" evidence="1">
    <location>
        <begin position="66"/>
        <end position="76"/>
    </location>
</feature>
<evidence type="ECO:0000313" key="2">
    <source>
        <dbReference type="EMBL" id="CDR41599.1"/>
    </source>
</evidence>
<dbReference type="AlphaFoldDB" id="A0A061AWM0"/>
<protein>
    <submittedName>
        <fullName evidence="2">RHTO0S06e03378g1_1</fullName>
    </submittedName>
</protein>
<feature type="compositionally biased region" description="Basic residues" evidence="1">
    <location>
        <begin position="189"/>
        <end position="202"/>
    </location>
</feature>
<feature type="compositionally biased region" description="Basic and acidic residues" evidence="1">
    <location>
        <begin position="415"/>
        <end position="434"/>
    </location>
</feature>
<feature type="compositionally biased region" description="Low complexity" evidence="1">
    <location>
        <begin position="128"/>
        <end position="138"/>
    </location>
</feature>
<feature type="compositionally biased region" description="Pro residues" evidence="1">
    <location>
        <begin position="28"/>
        <end position="40"/>
    </location>
</feature>
<feature type="region of interest" description="Disordered" evidence="1">
    <location>
        <begin position="413"/>
        <end position="440"/>
    </location>
</feature>
<feature type="region of interest" description="Disordered" evidence="1">
    <location>
        <begin position="503"/>
        <end position="640"/>
    </location>
</feature>
<feature type="compositionally biased region" description="Low complexity" evidence="1">
    <location>
        <begin position="54"/>
        <end position="63"/>
    </location>
</feature>
<organism evidence="2">
    <name type="scientific">Rhodotorula toruloides</name>
    <name type="common">Yeast</name>
    <name type="synonym">Rhodosporidium toruloides</name>
    <dbReference type="NCBI Taxonomy" id="5286"/>
    <lineage>
        <taxon>Eukaryota</taxon>
        <taxon>Fungi</taxon>
        <taxon>Dikarya</taxon>
        <taxon>Basidiomycota</taxon>
        <taxon>Pucciniomycotina</taxon>
        <taxon>Microbotryomycetes</taxon>
        <taxon>Sporidiobolales</taxon>
        <taxon>Sporidiobolaceae</taxon>
        <taxon>Rhodotorula</taxon>
    </lineage>
</organism>
<gene>
    <name evidence="2" type="ORF">RHTO0S_06e03378g</name>
</gene>
<accession>A0A061AWM0</accession>
<feature type="region of interest" description="Disordered" evidence="1">
    <location>
        <begin position="456"/>
        <end position="475"/>
    </location>
</feature>
<feature type="compositionally biased region" description="Acidic residues" evidence="1">
    <location>
        <begin position="149"/>
        <end position="164"/>
    </location>
</feature>